<dbReference type="Gene3D" id="3.30.160.60">
    <property type="entry name" value="Classic Zinc Finger"/>
    <property type="match status" value="1"/>
</dbReference>
<feature type="region of interest" description="Disordered" evidence="5">
    <location>
        <begin position="1"/>
        <end position="35"/>
    </location>
</feature>
<protein>
    <recommendedName>
        <fullName evidence="6">BZIP domain-containing protein</fullName>
    </recommendedName>
</protein>
<feature type="domain" description="BZIP" evidence="6">
    <location>
        <begin position="144"/>
        <end position="207"/>
    </location>
</feature>
<comment type="caution">
    <text evidence="7">The sequence shown here is derived from an EMBL/GenBank/DDBJ whole genome shotgun (WGS) entry which is preliminary data.</text>
</comment>
<evidence type="ECO:0000256" key="4">
    <source>
        <dbReference type="ARBA" id="ARBA00023242"/>
    </source>
</evidence>
<name>A0A7J9M1X4_GOSSC</name>
<evidence type="ECO:0000256" key="1">
    <source>
        <dbReference type="ARBA" id="ARBA00004123"/>
    </source>
</evidence>
<keyword evidence="4" id="KW-0539">Nucleus</keyword>
<keyword evidence="2" id="KW-0805">Transcription regulation</keyword>
<dbReference type="SUPFAM" id="SSF57959">
    <property type="entry name" value="Leucine zipper domain"/>
    <property type="match status" value="1"/>
</dbReference>
<keyword evidence="3" id="KW-0804">Transcription</keyword>
<proteinExistence type="predicted"/>
<dbReference type="PANTHER" id="PTHR46391:SF35">
    <property type="entry name" value="BASIC LEUCINE ZIPPER 34-LIKE ISOFORM X1"/>
    <property type="match status" value="1"/>
</dbReference>
<dbReference type="AlphaFoldDB" id="A0A7J9M1X4"/>
<evidence type="ECO:0000313" key="7">
    <source>
        <dbReference type="EMBL" id="MBA0864439.1"/>
    </source>
</evidence>
<dbReference type="PROSITE" id="PS50217">
    <property type="entry name" value="BZIP"/>
    <property type="match status" value="1"/>
</dbReference>
<dbReference type="GO" id="GO:0045893">
    <property type="term" value="P:positive regulation of DNA-templated transcription"/>
    <property type="evidence" value="ECO:0007669"/>
    <property type="project" value="TreeGrafter"/>
</dbReference>
<dbReference type="PROSITE" id="PS00036">
    <property type="entry name" value="BZIP_BASIC"/>
    <property type="match status" value="1"/>
</dbReference>
<dbReference type="InterPro" id="IPR052483">
    <property type="entry name" value="bZIP_transcription_regulators"/>
</dbReference>
<gene>
    <name evidence="7" type="ORF">Goshw_002903</name>
</gene>
<evidence type="ECO:0000256" key="5">
    <source>
        <dbReference type="SAM" id="MobiDB-lite"/>
    </source>
</evidence>
<evidence type="ECO:0000259" key="6">
    <source>
        <dbReference type="PROSITE" id="PS50217"/>
    </source>
</evidence>
<dbReference type="InterPro" id="IPR004827">
    <property type="entry name" value="bZIP"/>
</dbReference>
<dbReference type="Pfam" id="PF07716">
    <property type="entry name" value="bZIP_2"/>
    <property type="match status" value="1"/>
</dbReference>
<reference evidence="7 8" key="1">
    <citation type="journal article" date="2019" name="Genome Biol. Evol.">
        <title>Insights into the evolution of the New World diploid cottons (Gossypium, subgenus Houzingenia) based on genome sequencing.</title>
        <authorList>
            <person name="Grover C.E."/>
            <person name="Arick M.A. 2nd"/>
            <person name="Thrash A."/>
            <person name="Conover J.L."/>
            <person name="Sanders W.S."/>
            <person name="Peterson D.G."/>
            <person name="Frelichowski J.E."/>
            <person name="Scheffler J.A."/>
            <person name="Scheffler B.E."/>
            <person name="Wendel J.F."/>
        </authorList>
    </citation>
    <scope>NUCLEOTIDE SEQUENCE [LARGE SCALE GENOMIC DNA]</scope>
    <source>
        <strain evidence="7">1</strain>
        <tissue evidence="7">Leaf</tissue>
    </source>
</reference>
<dbReference type="InterPro" id="IPR044759">
    <property type="entry name" value="bZIP_RF2"/>
</dbReference>
<dbReference type="EMBL" id="JABFAF010000009">
    <property type="protein sequence ID" value="MBA0864439.1"/>
    <property type="molecule type" value="Genomic_DNA"/>
</dbReference>
<evidence type="ECO:0000256" key="2">
    <source>
        <dbReference type="ARBA" id="ARBA00023015"/>
    </source>
</evidence>
<keyword evidence="8" id="KW-1185">Reference proteome</keyword>
<evidence type="ECO:0000256" key="3">
    <source>
        <dbReference type="ARBA" id="ARBA00023163"/>
    </source>
</evidence>
<comment type="subcellular location">
    <subcellularLocation>
        <location evidence="1">Nucleus</location>
    </subcellularLocation>
</comment>
<dbReference type="CDD" id="cd14703">
    <property type="entry name" value="bZIP_plant_RF2"/>
    <property type="match status" value="1"/>
</dbReference>
<sequence length="374" mass="40943">MNGKNKMIEQQKPAAGSGSGSGSGSSSASASAWPKYSTGASAIPTRFSFMKPANLPICPTSFNGVNPKPYSMNQVGGAGSSAGASSSATKTSFFQGCHSFAVRDEKNNTDKPPMPPVENSARTEAANVDVAQVRGGHHPEQNMDPKKLKRVISNRLSAQRSRIRKIQRLCDMEKKVQSLETLVAVLSSKVQREKDKHFLLRIEQRELRERIEAFANREAMVDARIEKRRAEVESLRQPQFTPQQQQMQVQTRPVWEQGLPTEQKMNPCPNNSGFGQAVYANSNQGGGGDGDCMGMEINRLNQLSLHQKNPGDVMMPDRQTSGGQLPNVGLGQYGVGELQNPSLCEPNPQQDGSYDSDIEEIEQILNFDPRNGLL</sequence>
<dbReference type="SMART" id="SM00338">
    <property type="entry name" value="BRLZ"/>
    <property type="match status" value="1"/>
</dbReference>
<dbReference type="PANTHER" id="PTHR46391">
    <property type="entry name" value="BASIC LEUCINE ZIPPER 34"/>
    <property type="match status" value="1"/>
</dbReference>
<organism evidence="7 8">
    <name type="scientific">Gossypium schwendimanii</name>
    <name type="common">Cotton</name>
    <dbReference type="NCBI Taxonomy" id="34291"/>
    <lineage>
        <taxon>Eukaryota</taxon>
        <taxon>Viridiplantae</taxon>
        <taxon>Streptophyta</taxon>
        <taxon>Embryophyta</taxon>
        <taxon>Tracheophyta</taxon>
        <taxon>Spermatophyta</taxon>
        <taxon>Magnoliopsida</taxon>
        <taxon>eudicotyledons</taxon>
        <taxon>Gunneridae</taxon>
        <taxon>Pentapetalae</taxon>
        <taxon>rosids</taxon>
        <taxon>malvids</taxon>
        <taxon>Malvales</taxon>
        <taxon>Malvaceae</taxon>
        <taxon>Malvoideae</taxon>
        <taxon>Gossypium</taxon>
    </lineage>
</organism>
<evidence type="ECO:0000313" key="8">
    <source>
        <dbReference type="Proteomes" id="UP000593576"/>
    </source>
</evidence>
<dbReference type="OrthoDB" id="552661at2759"/>
<dbReference type="InterPro" id="IPR046347">
    <property type="entry name" value="bZIP_sf"/>
</dbReference>
<accession>A0A7J9M1X4</accession>
<dbReference type="GO" id="GO:0003700">
    <property type="term" value="F:DNA-binding transcription factor activity"/>
    <property type="evidence" value="ECO:0007669"/>
    <property type="project" value="InterPro"/>
</dbReference>
<dbReference type="Proteomes" id="UP000593576">
    <property type="component" value="Unassembled WGS sequence"/>
</dbReference>
<dbReference type="GO" id="GO:0003677">
    <property type="term" value="F:DNA binding"/>
    <property type="evidence" value="ECO:0007669"/>
    <property type="project" value="TreeGrafter"/>
</dbReference>
<dbReference type="GO" id="GO:0005634">
    <property type="term" value="C:nucleus"/>
    <property type="evidence" value="ECO:0007669"/>
    <property type="project" value="UniProtKB-SubCell"/>
</dbReference>